<evidence type="ECO:0000256" key="6">
    <source>
        <dbReference type="RuleBase" id="RU367155"/>
    </source>
</evidence>
<comment type="subunit">
    <text evidence="6">Heterotrimer.</text>
</comment>
<dbReference type="GO" id="GO:0003700">
    <property type="term" value="F:DNA-binding transcription factor activity"/>
    <property type="evidence" value="ECO:0007669"/>
    <property type="project" value="UniProtKB-UniRule"/>
</dbReference>
<dbReference type="PRINTS" id="PR00616">
    <property type="entry name" value="CCAATSUBUNTB"/>
</dbReference>
<dbReference type="WBParaSite" id="Pan_g13598.t1">
    <property type="protein sequence ID" value="Pan_g13598.t1"/>
    <property type="gene ID" value="Pan_g13598"/>
</dbReference>
<dbReference type="GO" id="GO:0003677">
    <property type="term" value="F:DNA binding"/>
    <property type="evidence" value="ECO:0007669"/>
    <property type="project" value="UniProtKB-KW"/>
</dbReference>
<evidence type="ECO:0000256" key="2">
    <source>
        <dbReference type="ARBA" id="ARBA00023015"/>
    </source>
</evidence>
<dbReference type="PROSITE" id="PS51152">
    <property type="entry name" value="NFYA_HAP2_2"/>
    <property type="match status" value="1"/>
</dbReference>
<comment type="subcellular location">
    <subcellularLocation>
        <location evidence="1 6">Nucleus</location>
    </subcellularLocation>
</comment>
<dbReference type="Gene3D" id="6.10.250.2430">
    <property type="match status" value="1"/>
</dbReference>
<keyword evidence="3 6" id="KW-0238">DNA-binding</keyword>
<evidence type="ECO:0000256" key="3">
    <source>
        <dbReference type="ARBA" id="ARBA00023125"/>
    </source>
</evidence>
<evidence type="ECO:0000256" key="1">
    <source>
        <dbReference type="ARBA" id="ARBA00004123"/>
    </source>
</evidence>
<feature type="compositionally biased region" description="Low complexity" evidence="7">
    <location>
        <begin position="103"/>
        <end position="123"/>
    </location>
</feature>
<feature type="compositionally biased region" description="Basic and acidic residues" evidence="7">
    <location>
        <begin position="185"/>
        <end position="194"/>
    </location>
</feature>
<protein>
    <recommendedName>
        <fullName evidence="6">Nuclear transcription factor Y subunit</fullName>
    </recommendedName>
</protein>
<feature type="compositionally biased region" description="Polar residues" evidence="7">
    <location>
        <begin position="197"/>
        <end position="225"/>
    </location>
</feature>
<dbReference type="Pfam" id="PF02045">
    <property type="entry name" value="CBFB_NFYA"/>
    <property type="match status" value="1"/>
</dbReference>
<name>A0A7E4ZRY6_PANRE</name>
<dbReference type="InterPro" id="IPR001289">
    <property type="entry name" value="NFYA"/>
</dbReference>
<evidence type="ECO:0000256" key="4">
    <source>
        <dbReference type="ARBA" id="ARBA00023163"/>
    </source>
</evidence>
<feature type="region of interest" description="Disordered" evidence="7">
    <location>
        <begin position="78"/>
        <end position="141"/>
    </location>
</feature>
<evidence type="ECO:0000256" key="5">
    <source>
        <dbReference type="ARBA" id="ARBA00023242"/>
    </source>
</evidence>
<keyword evidence="8" id="KW-1185">Reference proteome</keyword>
<comment type="function">
    <text evidence="6">Component of the sequence-specific heterotrimeric transcription factor (NF-Y) which specifically recognizes a 5'-CCAAT-3' box motif found in the promoters of its target genes.</text>
</comment>
<accession>A0A7E4ZRY6</accession>
<dbReference type="PANTHER" id="PTHR12632">
    <property type="entry name" value="TRANSCRIPTION FACTOR NF-Y ALPHA-RELATED"/>
    <property type="match status" value="1"/>
</dbReference>
<dbReference type="AlphaFoldDB" id="A0A7E4ZRY6"/>
<dbReference type="Proteomes" id="UP000492821">
    <property type="component" value="Unassembled WGS sequence"/>
</dbReference>
<comment type="similarity">
    <text evidence="6">Belongs to the NFYA/HAP2 subunit family.</text>
</comment>
<feature type="region of interest" description="Disordered" evidence="7">
    <location>
        <begin position="1"/>
        <end position="20"/>
    </location>
</feature>
<dbReference type="SMART" id="SM00521">
    <property type="entry name" value="CBF"/>
    <property type="match status" value="1"/>
</dbReference>
<keyword evidence="5 6" id="KW-0539">Nucleus</keyword>
<dbReference type="GO" id="GO:0005634">
    <property type="term" value="C:nucleus"/>
    <property type="evidence" value="ECO:0007669"/>
    <property type="project" value="UniProtKB-SubCell"/>
</dbReference>
<evidence type="ECO:0000256" key="7">
    <source>
        <dbReference type="SAM" id="MobiDB-lite"/>
    </source>
</evidence>
<organism evidence="8 9">
    <name type="scientific">Panagrellus redivivus</name>
    <name type="common">Microworm</name>
    <dbReference type="NCBI Taxonomy" id="6233"/>
    <lineage>
        <taxon>Eukaryota</taxon>
        <taxon>Metazoa</taxon>
        <taxon>Ecdysozoa</taxon>
        <taxon>Nematoda</taxon>
        <taxon>Chromadorea</taxon>
        <taxon>Rhabditida</taxon>
        <taxon>Tylenchina</taxon>
        <taxon>Panagrolaimomorpha</taxon>
        <taxon>Panagrolaimoidea</taxon>
        <taxon>Panagrolaimidae</taxon>
        <taxon>Panagrellus</taxon>
    </lineage>
</organism>
<keyword evidence="4 6" id="KW-0804">Transcription</keyword>
<evidence type="ECO:0000313" key="8">
    <source>
        <dbReference type="Proteomes" id="UP000492821"/>
    </source>
</evidence>
<evidence type="ECO:0000313" key="9">
    <source>
        <dbReference type="WBParaSite" id="Pan_g13598.t1"/>
    </source>
</evidence>
<reference evidence="8" key="1">
    <citation type="journal article" date="2013" name="Genetics">
        <title>The draft genome and transcriptome of Panagrellus redivivus are shaped by the harsh demands of a free-living lifestyle.</title>
        <authorList>
            <person name="Srinivasan J."/>
            <person name="Dillman A.R."/>
            <person name="Macchietto M.G."/>
            <person name="Heikkinen L."/>
            <person name="Lakso M."/>
            <person name="Fracchia K.M."/>
            <person name="Antoshechkin I."/>
            <person name="Mortazavi A."/>
            <person name="Wong G."/>
            <person name="Sternberg P.W."/>
        </authorList>
    </citation>
    <scope>NUCLEOTIDE SEQUENCE [LARGE SCALE GENOMIC DNA]</scope>
    <source>
        <strain evidence="8">MT8872</strain>
    </source>
</reference>
<sequence>MSQTSYVKMKDGQQLQTTSSPAPQMVMVDPMTFAQNKGVSPYIMQLPNGNFQFYGNQGMQVVQLADGAAFLPLAPPSIVQQQQPQAQKDATNNPHDHDEGPESSVVVANAAAAVSSTPTTADTPNSMDDNNDEEGDKTIYVNPRQYARILKRRQARAKLEAEGRLPKTRSKYLHESRHQHALKRVRGEGGKFDSFEGPSSNKQQRRSTSAASEQRSNNSTPQMQS</sequence>
<reference evidence="9" key="2">
    <citation type="submission" date="2020-10" db="UniProtKB">
        <authorList>
            <consortium name="WormBaseParasite"/>
        </authorList>
    </citation>
    <scope>IDENTIFICATION</scope>
</reference>
<proteinExistence type="inferred from homology"/>
<keyword evidence="2 6" id="KW-0805">Transcription regulation</keyword>
<feature type="region of interest" description="Disordered" evidence="7">
    <location>
        <begin position="161"/>
        <end position="225"/>
    </location>
</feature>